<comment type="caution">
    <text evidence="2">The sequence shown here is derived from an EMBL/GenBank/DDBJ whole genome shotgun (WGS) entry which is preliminary data.</text>
</comment>
<feature type="region of interest" description="Disordered" evidence="1">
    <location>
        <begin position="1"/>
        <end position="33"/>
    </location>
</feature>
<keyword evidence="3" id="KW-1185">Reference proteome</keyword>
<accession>A0A9W8USC4</accession>
<sequence length="79" mass="8977">MLDKDGIYDVPSCRGQRRQREKSRKNSVDPLPSFCAGAMQTAQIQRPQPSPNFVTDTAASRRILPLKDVVQRQPRRAKL</sequence>
<gene>
    <name evidence="2" type="ORF">LMH87_005913</name>
</gene>
<evidence type="ECO:0000313" key="2">
    <source>
        <dbReference type="EMBL" id="KAJ4164230.1"/>
    </source>
</evidence>
<dbReference type="GeneID" id="80893072"/>
<proteinExistence type="predicted"/>
<reference evidence="2" key="1">
    <citation type="journal article" date="2023" name="Access Microbiol">
        <title>De-novo genome assembly for Akanthomyces muscarius, a biocontrol agent of insect agricultural pests.</title>
        <authorList>
            <person name="Erdos Z."/>
            <person name="Studholme D.J."/>
            <person name="Raymond B."/>
            <person name="Sharma M."/>
        </authorList>
    </citation>
    <scope>NUCLEOTIDE SEQUENCE</scope>
    <source>
        <strain evidence="2">Ve6</strain>
    </source>
</reference>
<dbReference type="AlphaFoldDB" id="A0A9W8USC4"/>
<organism evidence="2 3">
    <name type="scientific">Akanthomyces muscarius</name>
    <name type="common">Entomopathogenic fungus</name>
    <name type="synonym">Lecanicillium muscarium</name>
    <dbReference type="NCBI Taxonomy" id="2231603"/>
    <lineage>
        <taxon>Eukaryota</taxon>
        <taxon>Fungi</taxon>
        <taxon>Dikarya</taxon>
        <taxon>Ascomycota</taxon>
        <taxon>Pezizomycotina</taxon>
        <taxon>Sordariomycetes</taxon>
        <taxon>Hypocreomycetidae</taxon>
        <taxon>Hypocreales</taxon>
        <taxon>Cordycipitaceae</taxon>
        <taxon>Akanthomyces</taxon>
    </lineage>
</organism>
<dbReference type="Proteomes" id="UP001144673">
    <property type="component" value="Chromosome 1"/>
</dbReference>
<name>A0A9W8USC4_AKAMU</name>
<dbReference type="RefSeq" id="XP_056059145.1">
    <property type="nucleotide sequence ID" value="XM_056203717.1"/>
</dbReference>
<evidence type="ECO:0000256" key="1">
    <source>
        <dbReference type="SAM" id="MobiDB-lite"/>
    </source>
</evidence>
<dbReference type="EMBL" id="JAJHUN010000001">
    <property type="protein sequence ID" value="KAJ4164230.1"/>
    <property type="molecule type" value="Genomic_DNA"/>
</dbReference>
<protein>
    <submittedName>
        <fullName evidence="2">Uncharacterized protein</fullName>
    </submittedName>
</protein>
<dbReference type="KEGG" id="amus:LMH87_005913"/>
<evidence type="ECO:0000313" key="3">
    <source>
        <dbReference type="Proteomes" id="UP001144673"/>
    </source>
</evidence>
<feature type="compositionally biased region" description="Basic residues" evidence="1">
    <location>
        <begin position="15"/>
        <end position="25"/>
    </location>
</feature>